<name>A0A815J8N2_ADIRI</name>
<comment type="caution">
    <text evidence="2">The sequence shown here is derived from an EMBL/GenBank/DDBJ whole genome shotgun (WGS) entry which is preliminary data.</text>
</comment>
<organism evidence="2 3">
    <name type="scientific">Adineta ricciae</name>
    <name type="common">Rotifer</name>
    <dbReference type="NCBI Taxonomy" id="249248"/>
    <lineage>
        <taxon>Eukaryota</taxon>
        <taxon>Metazoa</taxon>
        <taxon>Spiralia</taxon>
        <taxon>Gnathifera</taxon>
        <taxon>Rotifera</taxon>
        <taxon>Eurotatoria</taxon>
        <taxon>Bdelloidea</taxon>
        <taxon>Adinetida</taxon>
        <taxon>Adinetidae</taxon>
        <taxon>Adineta</taxon>
    </lineage>
</organism>
<accession>A0A815J8N2</accession>
<sequence>MIWTRIFALFSMIIFDLVLTQNINSVQMTIMDGWQFQCATTSCLPHATVAASDIFQCQITCLQQTQCIAIGFRQSISKCQLFTNGINQNSSLETAVDAVTMMVISGTRLPSGKHRFNIS</sequence>
<proteinExistence type="predicted"/>
<protein>
    <recommendedName>
        <fullName evidence="4">Apple domain-containing protein</fullName>
    </recommendedName>
</protein>
<dbReference type="EMBL" id="CAJNOJ010000294">
    <property type="protein sequence ID" value="CAF1377300.1"/>
    <property type="molecule type" value="Genomic_DNA"/>
</dbReference>
<dbReference type="Proteomes" id="UP000663852">
    <property type="component" value="Unassembled WGS sequence"/>
</dbReference>
<feature type="signal peptide" evidence="1">
    <location>
        <begin position="1"/>
        <end position="20"/>
    </location>
</feature>
<evidence type="ECO:0000313" key="2">
    <source>
        <dbReference type="EMBL" id="CAF1377300.1"/>
    </source>
</evidence>
<feature type="chain" id="PRO_5032470748" description="Apple domain-containing protein" evidence="1">
    <location>
        <begin position="21"/>
        <end position="119"/>
    </location>
</feature>
<reference evidence="2" key="1">
    <citation type="submission" date="2021-02" db="EMBL/GenBank/DDBJ databases">
        <authorList>
            <person name="Nowell W R."/>
        </authorList>
    </citation>
    <scope>NUCLEOTIDE SEQUENCE</scope>
</reference>
<evidence type="ECO:0008006" key="4">
    <source>
        <dbReference type="Google" id="ProtNLM"/>
    </source>
</evidence>
<dbReference type="AlphaFoldDB" id="A0A815J8N2"/>
<gene>
    <name evidence="2" type="ORF">EDS130_LOCUS34721</name>
</gene>
<evidence type="ECO:0000313" key="3">
    <source>
        <dbReference type="Proteomes" id="UP000663852"/>
    </source>
</evidence>
<evidence type="ECO:0000256" key="1">
    <source>
        <dbReference type="SAM" id="SignalP"/>
    </source>
</evidence>
<keyword evidence="1" id="KW-0732">Signal</keyword>